<organism evidence="5 6">
    <name type="scientific">Sagittula salina</name>
    <dbReference type="NCBI Taxonomy" id="2820268"/>
    <lineage>
        <taxon>Bacteria</taxon>
        <taxon>Pseudomonadati</taxon>
        <taxon>Pseudomonadota</taxon>
        <taxon>Alphaproteobacteria</taxon>
        <taxon>Rhodobacterales</taxon>
        <taxon>Roseobacteraceae</taxon>
        <taxon>Sagittula</taxon>
    </lineage>
</organism>
<reference evidence="5" key="1">
    <citation type="submission" date="2021-03" db="EMBL/GenBank/DDBJ databases">
        <title>Sagittula salina sp. nov. strain M10.9X isolated from the marine waste.</title>
        <authorList>
            <person name="Satari L."/>
            <person name="Molina-Menor E."/>
            <person name="Vidal-Verdu A."/>
            <person name="Pascual J."/>
            <person name="Pereto J."/>
            <person name="Porcar M."/>
        </authorList>
    </citation>
    <scope>NUCLEOTIDE SEQUENCE</scope>
    <source>
        <strain evidence="5">M10.9X</strain>
    </source>
</reference>
<evidence type="ECO:0000256" key="2">
    <source>
        <dbReference type="PIRNR" id="PIRNR006429"/>
    </source>
</evidence>
<dbReference type="Proteomes" id="UP000675940">
    <property type="component" value="Unassembled WGS sequence"/>
</dbReference>
<evidence type="ECO:0000313" key="5">
    <source>
        <dbReference type="EMBL" id="MBP0484403.1"/>
    </source>
</evidence>
<comment type="similarity">
    <text evidence="1 2">Belongs to the glutamate synthase family.</text>
</comment>
<dbReference type="PANTHER" id="PTHR43819:SF1">
    <property type="entry name" value="ARCHAEAL-TYPE GLUTAMATE SYNTHASE [NADPH]"/>
    <property type="match status" value="1"/>
</dbReference>
<dbReference type="InterPro" id="IPR013785">
    <property type="entry name" value="Aldolase_TIM"/>
</dbReference>
<dbReference type="AlphaFoldDB" id="A0A940MTJ9"/>
<dbReference type="CDD" id="cd02808">
    <property type="entry name" value="GltS_FMN"/>
    <property type="match status" value="1"/>
</dbReference>
<dbReference type="InterPro" id="IPR024188">
    <property type="entry name" value="GltB"/>
</dbReference>
<evidence type="ECO:0000259" key="4">
    <source>
        <dbReference type="Pfam" id="PF01645"/>
    </source>
</evidence>
<protein>
    <submittedName>
        <fullName evidence="5">FMN-binding glutamate synthase family protein</fullName>
    </submittedName>
</protein>
<name>A0A940MTJ9_9RHOB</name>
<keyword evidence="6" id="KW-1185">Reference proteome</keyword>
<feature type="domain" description="Glutamate synthase" evidence="4">
    <location>
        <begin position="141"/>
        <end position="461"/>
    </location>
</feature>
<dbReference type="Gene3D" id="3.20.20.70">
    <property type="entry name" value="Aldolase class I"/>
    <property type="match status" value="1"/>
</dbReference>
<accession>A0A940MTJ9</accession>
<feature type="transmembrane region" description="Helical" evidence="3">
    <location>
        <begin position="7"/>
        <end position="32"/>
    </location>
</feature>
<dbReference type="Pfam" id="PF01645">
    <property type="entry name" value="Glu_synthase"/>
    <property type="match status" value="1"/>
</dbReference>
<keyword evidence="3" id="KW-0812">Transmembrane</keyword>
<evidence type="ECO:0000313" key="6">
    <source>
        <dbReference type="Proteomes" id="UP000675940"/>
    </source>
</evidence>
<dbReference type="SUPFAM" id="SSF51395">
    <property type="entry name" value="FMN-linked oxidoreductases"/>
    <property type="match status" value="1"/>
</dbReference>
<evidence type="ECO:0000256" key="3">
    <source>
        <dbReference type="SAM" id="Phobius"/>
    </source>
</evidence>
<comment type="caution">
    <text evidence="5">The sequence shown here is derived from an EMBL/GenBank/DDBJ whole genome shotgun (WGS) entry which is preliminary data.</text>
</comment>
<dbReference type="InterPro" id="IPR002932">
    <property type="entry name" value="Glu_synthdom"/>
</dbReference>
<dbReference type="EMBL" id="JAGISH010000011">
    <property type="protein sequence ID" value="MBP0484403.1"/>
    <property type="molecule type" value="Genomic_DNA"/>
</dbReference>
<keyword evidence="3" id="KW-1133">Transmembrane helix</keyword>
<sequence length="521" mass="57193">MEFVMAVLQYLALLFVLASGLGVLAIAAMFWLDTRQTSDAIRRNYPVIGRFRGLFTELGEFFRQYFFAMDREEMPFNRAQRNWVYRAAENKSNTVAFGSTRNLNIPGTPIFMNAVFPPLDDQFATTEPMVIGPHCREPYVAPSIFNISGMSYGALSKPAIQALARGAGKAGIWLNTGEGGLAPYHLEGNCDIVYQIGTAKFGVRDEAGNLSDDKLRQMAADPRIRMFEIKLSQGAKPGKGGILPAAKIDEEVARIRGVPRGQDAISPNRHREVDDFDDLLDLIGHIREVTGKPVGFKTCIGSADPWFDFFKRVKERGGECAPDFIAVDGGEGGTGAAPMPLIDLVGMPLRDALIRMVDLRDLAGLHDRIRIIAAGKLVAPADVAWAICMGADFVCAGRGFMFSLGCIQALKCNKNTCPTGITTHIPSLQKGLVVEEKDKRVAAYAKAVIHEVEMIAHSVGVAEPRQMRRRHVRVVTDSGATRQMNEIHPSVHLGLTGMARARGHKQFEEALKRLQIEGEEL</sequence>
<dbReference type="GO" id="GO:0015930">
    <property type="term" value="F:glutamate synthase activity"/>
    <property type="evidence" value="ECO:0007669"/>
    <property type="project" value="InterPro"/>
</dbReference>
<dbReference type="PIRSF" id="PIRSF006429">
    <property type="entry name" value="GOGAT_lg_2"/>
    <property type="match status" value="1"/>
</dbReference>
<evidence type="ECO:0000256" key="1">
    <source>
        <dbReference type="ARBA" id="ARBA00009716"/>
    </source>
</evidence>
<proteinExistence type="inferred from homology"/>
<dbReference type="RefSeq" id="WP_209362685.1">
    <property type="nucleotide sequence ID" value="NZ_JAGISH010000011.1"/>
</dbReference>
<dbReference type="PANTHER" id="PTHR43819">
    <property type="entry name" value="ARCHAEAL-TYPE GLUTAMATE SYNTHASE [NADPH]"/>
    <property type="match status" value="1"/>
</dbReference>
<gene>
    <name evidence="5" type="ORF">J5474_18170</name>
</gene>
<dbReference type="GO" id="GO:0006537">
    <property type="term" value="P:glutamate biosynthetic process"/>
    <property type="evidence" value="ECO:0007669"/>
    <property type="project" value="InterPro"/>
</dbReference>
<keyword evidence="3" id="KW-0472">Membrane</keyword>